<proteinExistence type="predicted"/>
<accession>A0A162MSN5</accession>
<gene>
    <name evidence="1" type="ORF">LEL_10429</name>
</gene>
<reference evidence="1 2" key="1">
    <citation type="journal article" date="2016" name="Genome Biol. Evol.">
        <title>Divergent and convergent evolution of fungal pathogenicity.</title>
        <authorList>
            <person name="Shang Y."/>
            <person name="Xiao G."/>
            <person name="Zheng P."/>
            <person name="Cen K."/>
            <person name="Zhan S."/>
            <person name="Wang C."/>
        </authorList>
    </citation>
    <scope>NUCLEOTIDE SEQUENCE [LARGE SCALE GENOMIC DNA]</scope>
    <source>
        <strain evidence="1 2">RCEF 1005</strain>
    </source>
</reference>
<dbReference type="OrthoDB" id="3546385at2759"/>
<name>A0A162MSN5_CORDF</name>
<keyword evidence="2" id="KW-1185">Reference proteome</keyword>
<comment type="caution">
    <text evidence="1">The sequence shown here is derived from an EMBL/GenBank/DDBJ whole genome shotgun (WGS) entry which is preliminary data.</text>
</comment>
<organism evidence="1 2">
    <name type="scientific">Akanthomyces lecanii RCEF 1005</name>
    <dbReference type="NCBI Taxonomy" id="1081108"/>
    <lineage>
        <taxon>Eukaryota</taxon>
        <taxon>Fungi</taxon>
        <taxon>Dikarya</taxon>
        <taxon>Ascomycota</taxon>
        <taxon>Pezizomycotina</taxon>
        <taxon>Sordariomycetes</taxon>
        <taxon>Hypocreomycetidae</taxon>
        <taxon>Hypocreales</taxon>
        <taxon>Cordycipitaceae</taxon>
        <taxon>Akanthomyces</taxon>
        <taxon>Cordyceps confragosa</taxon>
    </lineage>
</organism>
<dbReference type="AlphaFoldDB" id="A0A162MSN5"/>
<dbReference type="EMBL" id="AZHF01000013">
    <property type="protein sequence ID" value="OAA66330.1"/>
    <property type="molecule type" value="Genomic_DNA"/>
</dbReference>
<dbReference type="Proteomes" id="UP000076881">
    <property type="component" value="Unassembled WGS sequence"/>
</dbReference>
<sequence>MALDFRTDLLGGDKEFHVPLAFVNQEARGIALCWLDEQGITIKQSQPRRCLFKRPFDRASDTLYVPDNKWDDFCEEPSDRIGEPDLVNQSVDVNGEISRIAVSETLYMKDDVIRWLPGLNSWWDVIVIFVVVGAQPDPQQGSCRWELEGTDGRAIVWYRKTQDFEVQQGTSNIVEEDLHRKIEQLARANLEEQQSFQSLPTLEIRPVTINRVQQ</sequence>
<protein>
    <submittedName>
        <fullName evidence="1">Uncharacterized protein</fullName>
    </submittedName>
</protein>
<evidence type="ECO:0000313" key="2">
    <source>
        <dbReference type="Proteomes" id="UP000076881"/>
    </source>
</evidence>
<evidence type="ECO:0000313" key="1">
    <source>
        <dbReference type="EMBL" id="OAA66330.1"/>
    </source>
</evidence>